<dbReference type="InterPro" id="IPR059050">
    <property type="entry name" value="Rv3660c_N"/>
</dbReference>
<feature type="domain" description="Rv3660c-like CheY-like N-terminal" evidence="1">
    <location>
        <begin position="6"/>
        <end position="110"/>
    </location>
</feature>
<name>A0A385DCU4_9ACTN</name>
<sequence length="391" mass="40069">MGPLIVTEDPVLLDDLLRLCAAAGARPLVLATLPERRGEWEAAPLVLVGDDAAARMERAPRRPGVLLVGRDQGEQAVWQWAVRIGAEHVLRLPDAEAWLVDRIADVVEGAGRSARTVGVVGGRGGAGASTLACALAVTAAAGGSRTVLVDADPLGGGLDVLLGGEQAEGLRWPAFARSRGRMARRALEEALPELHGLRLLSWDRGDTAAVPPQAVRAVLGAARRGGGTVVVDLPRRAGGEVAEALAQLDLALLVVPAELRAVAAARRMAAVLAPEVRDLRVAVRPAGAPGTPGGGLAPDAVAALLGLDLAGVVPYDPAAVEAQETGTPPGSGPRGPLARFCRELWGRVASPGPAPEGEAQARVREEPVRRGDLFRAALGDAWTPAPGGAAA</sequence>
<evidence type="ECO:0000313" key="2">
    <source>
        <dbReference type="EMBL" id="AXQ56283.1"/>
    </source>
</evidence>
<dbReference type="InterPro" id="IPR050625">
    <property type="entry name" value="ParA/MinD_ATPase"/>
</dbReference>
<dbReference type="Gene3D" id="3.40.50.300">
    <property type="entry name" value="P-loop containing nucleotide triphosphate hydrolases"/>
    <property type="match status" value="1"/>
</dbReference>
<organism evidence="2 3">
    <name type="scientific">Streptomyces koyangensis</name>
    <dbReference type="NCBI Taxonomy" id="188770"/>
    <lineage>
        <taxon>Bacteria</taxon>
        <taxon>Bacillati</taxon>
        <taxon>Actinomycetota</taxon>
        <taxon>Actinomycetes</taxon>
        <taxon>Kitasatosporales</taxon>
        <taxon>Streptomycetaceae</taxon>
        <taxon>Streptomyces</taxon>
        <taxon>Streptomyces aurantiacus group</taxon>
    </lineage>
</organism>
<dbReference type="GO" id="GO:0005829">
    <property type="term" value="C:cytosol"/>
    <property type="evidence" value="ECO:0007669"/>
    <property type="project" value="TreeGrafter"/>
</dbReference>
<dbReference type="RefSeq" id="WP_117349776.1">
    <property type="nucleotide sequence ID" value="NZ_CP031742.1"/>
</dbReference>
<dbReference type="GO" id="GO:0005524">
    <property type="term" value="F:ATP binding"/>
    <property type="evidence" value="ECO:0007669"/>
    <property type="project" value="TreeGrafter"/>
</dbReference>
<evidence type="ECO:0000259" key="1">
    <source>
        <dbReference type="Pfam" id="PF26563"/>
    </source>
</evidence>
<dbReference type="NCBIfam" id="TIGR03815">
    <property type="entry name" value="CpaE_hom_Actino"/>
    <property type="match status" value="1"/>
</dbReference>
<accession>A0A385DCU4</accession>
<evidence type="ECO:0000313" key="3">
    <source>
        <dbReference type="Proteomes" id="UP000259636"/>
    </source>
</evidence>
<dbReference type="Pfam" id="PF26563">
    <property type="entry name" value="Rv3660c_N"/>
    <property type="match status" value="1"/>
</dbReference>
<dbReference type="PANTHER" id="PTHR43384">
    <property type="entry name" value="SEPTUM SITE-DETERMINING PROTEIN MIND HOMOLOG, CHLOROPLASTIC-RELATED"/>
    <property type="match status" value="1"/>
</dbReference>
<dbReference type="GO" id="GO:0051782">
    <property type="term" value="P:negative regulation of cell division"/>
    <property type="evidence" value="ECO:0007669"/>
    <property type="project" value="TreeGrafter"/>
</dbReference>
<dbReference type="AlphaFoldDB" id="A0A385DCU4"/>
<dbReference type="GeneID" id="300116038"/>
<dbReference type="InterPro" id="IPR022521">
    <property type="entry name" value="Rv3660c"/>
</dbReference>
<dbReference type="InterPro" id="IPR027417">
    <property type="entry name" value="P-loop_NTPase"/>
</dbReference>
<dbReference type="Proteomes" id="UP000259636">
    <property type="component" value="Chromosome"/>
</dbReference>
<reference evidence="2 3" key="1">
    <citation type="submission" date="2018-08" db="EMBL/GenBank/DDBJ databases">
        <authorList>
            <person name="Ferrada E.E."/>
            <person name="Latorre B.A."/>
        </authorList>
    </citation>
    <scope>NUCLEOTIDE SEQUENCE [LARGE SCALE GENOMIC DNA]</scope>
    <source>
        <strain evidence="2 3">VK-A60T</strain>
    </source>
</reference>
<protein>
    <submittedName>
        <fullName evidence="2">Septum formation initiator</fullName>
    </submittedName>
</protein>
<dbReference type="GO" id="GO:0016887">
    <property type="term" value="F:ATP hydrolysis activity"/>
    <property type="evidence" value="ECO:0007669"/>
    <property type="project" value="TreeGrafter"/>
</dbReference>
<dbReference type="PANTHER" id="PTHR43384:SF11">
    <property type="entry name" value="SEPTUM SITE DETERMINING PROTEIN"/>
    <property type="match status" value="1"/>
</dbReference>
<dbReference type="GO" id="GO:0009898">
    <property type="term" value="C:cytoplasmic side of plasma membrane"/>
    <property type="evidence" value="ECO:0007669"/>
    <property type="project" value="TreeGrafter"/>
</dbReference>
<dbReference type="EMBL" id="CP031742">
    <property type="protein sequence ID" value="AXQ56283.1"/>
    <property type="molecule type" value="Genomic_DNA"/>
</dbReference>
<dbReference type="KEGG" id="sky:D0C37_17910"/>
<proteinExistence type="predicted"/>
<gene>
    <name evidence="2" type="ORF">D0C37_17910</name>
</gene>
<dbReference type="SUPFAM" id="SSF52540">
    <property type="entry name" value="P-loop containing nucleoside triphosphate hydrolases"/>
    <property type="match status" value="1"/>
</dbReference>